<feature type="signal peptide" evidence="6">
    <location>
        <begin position="1"/>
        <end position="24"/>
    </location>
</feature>
<evidence type="ECO:0000256" key="4">
    <source>
        <dbReference type="PROSITE-ProRule" id="PRU00433"/>
    </source>
</evidence>
<organism evidence="8 9">
    <name type="scientific">Sulfidibacter corallicola</name>
    <dbReference type="NCBI Taxonomy" id="2818388"/>
    <lineage>
        <taxon>Bacteria</taxon>
        <taxon>Pseudomonadati</taxon>
        <taxon>Acidobacteriota</taxon>
        <taxon>Holophagae</taxon>
        <taxon>Acanthopleuribacterales</taxon>
        <taxon>Acanthopleuribacteraceae</taxon>
        <taxon>Sulfidibacter</taxon>
    </lineage>
</organism>
<keyword evidence="3 4" id="KW-0408">Iron</keyword>
<dbReference type="InterPro" id="IPR036909">
    <property type="entry name" value="Cyt_c-like_dom_sf"/>
</dbReference>
<evidence type="ECO:0000256" key="3">
    <source>
        <dbReference type="ARBA" id="ARBA00023004"/>
    </source>
</evidence>
<evidence type="ECO:0000313" key="8">
    <source>
        <dbReference type="EMBL" id="QTD53759.1"/>
    </source>
</evidence>
<reference evidence="8" key="1">
    <citation type="submission" date="2021-03" db="EMBL/GenBank/DDBJ databases">
        <title>Acanthopleuribacteraceae sp. M133.</title>
        <authorList>
            <person name="Wang G."/>
        </authorList>
    </citation>
    <scope>NUCLEOTIDE SEQUENCE</scope>
    <source>
        <strain evidence="8">M133</strain>
    </source>
</reference>
<dbReference type="AlphaFoldDB" id="A0A8A4TUX9"/>
<dbReference type="SUPFAM" id="SSF46626">
    <property type="entry name" value="Cytochrome c"/>
    <property type="match status" value="1"/>
</dbReference>
<protein>
    <recommendedName>
        <fullName evidence="7">Cytochrome c domain-containing protein</fullName>
    </recommendedName>
</protein>
<feature type="chain" id="PRO_5035184958" description="Cytochrome c domain-containing protein" evidence="6">
    <location>
        <begin position="25"/>
        <end position="239"/>
    </location>
</feature>
<evidence type="ECO:0000256" key="2">
    <source>
        <dbReference type="ARBA" id="ARBA00022723"/>
    </source>
</evidence>
<dbReference type="Proteomes" id="UP000663929">
    <property type="component" value="Chromosome"/>
</dbReference>
<dbReference type="PROSITE" id="PS51257">
    <property type="entry name" value="PROKAR_LIPOPROTEIN"/>
    <property type="match status" value="1"/>
</dbReference>
<dbReference type="PROSITE" id="PS51007">
    <property type="entry name" value="CYTC"/>
    <property type="match status" value="1"/>
</dbReference>
<dbReference type="InterPro" id="IPR009056">
    <property type="entry name" value="Cyt_c-like_dom"/>
</dbReference>
<keyword evidence="6" id="KW-0732">Signal</keyword>
<keyword evidence="1 4" id="KW-0349">Heme</keyword>
<evidence type="ECO:0000256" key="1">
    <source>
        <dbReference type="ARBA" id="ARBA00022617"/>
    </source>
</evidence>
<feature type="region of interest" description="Disordered" evidence="5">
    <location>
        <begin position="142"/>
        <end position="163"/>
    </location>
</feature>
<keyword evidence="2 4" id="KW-0479">Metal-binding</keyword>
<dbReference type="GO" id="GO:0009055">
    <property type="term" value="F:electron transfer activity"/>
    <property type="evidence" value="ECO:0007669"/>
    <property type="project" value="InterPro"/>
</dbReference>
<dbReference type="GO" id="GO:0020037">
    <property type="term" value="F:heme binding"/>
    <property type="evidence" value="ECO:0007669"/>
    <property type="project" value="InterPro"/>
</dbReference>
<name>A0A8A4TUX9_SULCO</name>
<gene>
    <name evidence="8" type="ORF">J3U87_15015</name>
</gene>
<keyword evidence="9" id="KW-1185">Reference proteome</keyword>
<dbReference type="EMBL" id="CP071793">
    <property type="protein sequence ID" value="QTD53759.1"/>
    <property type="molecule type" value="Genomic_DNA"/>
</dbReference>
<feature type="domain" description="Cytochrome c" evidence="7">
    <location>
        <begin position="156"/>
        <end position="239"/>
    </location>
</feature>
<dbReference type="RefSeq" id="WP_237383859.1">
    <property type="nucleotide sequence ID" value="NZ_CP071793.1"/>
</dbReference>
<evidence type="ECO:0000313" key="9">
    <source>
        <dbReference type="Proteomes" id="UP000663929"/>
    </source>
</evidence>
<evidence type="ECO:0000259" key="7">
    <source>
        <dbReference type="PROSITE" id="PS51007"/>
    </source>
</evidence>
<sequence length="239" mass="26062">MYRSCVLFAGALIVALATVACSEADTLGEDPPVEIVIQGEPTWENGIGELVTLKCGYCHAYPKPEVAPNDIVTDLDLTVYDTAIVDGTVIRGADAIGRWIYEGILDQPVTFFDDTSMPRQMPLDYGTQVTEREKAYLEAWSDAGAPRNDQPDPDDGDPENGGQLYVRGCDACHLFGEGFEIDGLVIGPAMRRDAISTAKIKSMWLERIDPTTPLTDGQAADIRAFLLTRVTKNEPSIHP</sequence>
<evidence type="ECO:0000256" key="5">
    <source>
        <dbReference type="SAM" id="MobiDB-lite"/>
    </source>
</evidence>
<accession>A0A8A4TUX9</accession>
<proteinExistence type="predicted"/>
<dbReference type="KEGG" id="scor:J3U87_15015"/>
<dbReference type="GO" id="GO:0046872">
    <property type="term" value="F:metal ion binding"/>
    <property type="evidence" value="ECO:0007669"/>
    <property type="project" value="UniProtKB-KW"/>
</dbReference>
<evidence type="ECO:0000256" key="6">
    <source>
        <dbReference type="SAM" id="SignalP"/>
    </source>
</evidence>